<evidence type="ECO:0000256" key="1">
    <source>
        <dbReference type="SAM" id="MobiDB-lite"/>
    </source>
</evidence>
<accession>A0AAN8ZI09</accession>
<evidence type="ECO:0000313" key="3">
    <source>
        <dbReference type="Proteomes" id="UP001370490"/>
    </source>
</evidence>
<sequence>MASSSPALSNNSTDTANTTATTGTASAAAAAAAGMAAIVAAASNATATSTPPRTLRGLNKPKCIKCGNVARSRTSIRASSLRQLSNNFAQFNSVQVPFRSKKPLTRKDAAAINEWRFSKLKEFRERNIEAENEAFDRYMRNISLLEEVFSVKSIPEEPPIGKSTKLDTEPHPNPSLYRTSVEDNEEVFPVKSMPEKPQEDGSSKLVTEPNSNSSSNPTSIEDNAEGSPVRSAPKQPPKDEPFKSYTEPNPNPNPRPTAVDNFRMAFLGHKVKLRSNPVGTDRHRRGIQHIVEHGLIKLQGFEFDHSGVNVSEQSDNPGRSKKVKTWREERASLLSDLTDKLNKAQNEEDLEACSELKAQLFDENSKTHEIESKDMQTAMTEDAQNNFTSRQESACSSFKLFRKTEIDRENLNRINEHFSSLEHINL</sequence>
<feature type="region of interest" description="Disordered" evidence="1">
    <location>
        <begin position="155"/>
        <end position="259"/>
    </location>
</feature>
<organism evidence="2 3">
    <name type="scientific">Dillenia turbinata</name>
    <dbReference type="NCBI Taxonomy" id="194707"/>
    <lineage>
        <taxon>Eukaryota</taxon>
        <taxon>Viridiplantae</taxon>
        <taxon>Streptophyta</taxon>
        <taxon>Embryophyta</taxon>
        <taxon>Tracheophyta</taxon>
        <taxon>Spermatophyta</taxon>
        <taxon>Magnoliopsida</taxon>
        <taxon>eudicotyledons</taxon>
        <taxon>Gunneridae</taxon>
        <taxon>Pentapetalae</taxon>
        <taxon>Dilleniales</taxon>
        <taxon>Dilleniaceae</taxon>
        <taxon>Dillenia</taxon>
    </lineage>
</organism>
<dbReference type="Proteomes" id="UP001370490">
    <property type="component" value="Unassembled WGS sequence"/>
</dbReference>
<comment type="caution">
    <text evidence="2">The sequence shown here is derived from an EMBL/GenBank/DDBJ whole genome shotgun (WGS) entry which is preliminary data.</text>
</comment>
<keyword evidence="3" id="KW-1185">Reference proteome</keyword>
<protein>
    <submittedName>
        <fullName evidence="2">Uncharacterized protein</fullName>
    </submittedName>
</protein>
<dbReference type="PANTHER" id="PTHR35696">
    <property type="entry name" value="ELECTRON CARRIER/IRON ION-BINDING PROTEIN"/>
    <property type="match status" value="1"/>
</dbReference>
<reference evidence="2 3" key="1">
    <citation type="submission" date="2023-12" db="EMBL/GenBank/DDBJ databases">
        <title>A high-quality genome assembly for Dillenia turbinata (Dilleniales).</title>
        <authorList>
            <person name="Chanderbali A."/>
        </authorList>
    </citation>
    <scope>NUCLEOTIDE SEQUENCE [LARGE SCALE GENOMIC DNA]</scope>
    <source>
        <strain evidence="2">LSX21</strain>
        <tissue evidence="2">Leaf</tissue>
    </source>
</reference>
<gene>
    <name evidence="2" type="ORF">RJ641_035210</name>
</gene>
<feature type="compositionally biased region" description="Basic and acidic residues" evidence="1">
    <location>
        <begin position="193"/>
        <end position="202"/>
    </location>
</feature>
<evidence type="ECO:0000313" key="2">
    <source>
        <dbReference type="EMBL" id="KAK6935055.1"/>
    </source>
</evidence>
<dbReference type="AlphaFoldDB" id="A0AAN8ZI09"/>
<proteinExistence type="predicted"/>
<dbReference type="PANTHER" id="PTHR35696:SF1">
    <property type="entry name" value="ELECTRON CARRIER_IRON ION-BINDING PROTEIN"/>
    <property type="match status" value="1"/>
</dbReference>
<dbReference type="EMBL" id="JBAMMX010000008">
    <property type="protein sequence ID" value="KAK6935055.1"/>
    <property type="molecule type" value="Genomic_DNA"/>
</dbReference>
<name>A0AAN8ZI09_9MAGN</name>